<dbReference type="OrthoDB" id="5195569at2"/>
<evidence type="ECO:0008006" key="3">
    <source>
        <dbReference type="Google" id="ProtNLM"/>
    </source>
</evidence>
<name>U1LT06_9MICO</name>
<dbReference type="EMBL" id="ASHR01000007">
    <property type="protein sequence ID" value="ERG65237.1"/>
    <property type="molecule type" value="Genomic_DNA"/>
</dbReference>
<accession>U1LT06</accession>
<proteinExistence type="predicted"/>
<organism evidence="1 2">
    <name type="scientific">Agrococcus pavilionensis RW1</name>
    <dbReference type="NCBI Taxonomy" id="1330458"/>
    <lineage>
        <taxon>Bacteria</taxon>
        <taxon>Bacillati</taxon>
        <taxon>Actinomycetota</taxon>
        <taxon>Actinomycetes</taxon>
        <taxon>Micrococcales</taxon>
        <taxon>Microbacteriaceae</taxon>
        <taxon>Agrococcus</taxon>
    </lineage>
</organism>
<evidence type="ECO:0000313" key="1">
    <source>
        <dbReference type="EMBL" id="ERG65237.1"/>
    </source>
</evidence>
<comment type="caution">
    <text evidence="1">The sequence shown here is derived from an EMBL/GenBank/DDBJ whole genome shotgun (WGS) entry which is preliminary data.</text>
</comment>
<protein>
    <recommendedName>
        <fullName evidence="3">Flagellar protein FlgN</fullName>
    </recommendedName>
</protein>
<keyword evidence="2" id="KW-1185">Reference proteome</keyword>
<dbReference type="AlphaFoldDB" id="U1LT06"/>
<dbReference type="Proteomes" id="UP000016462">
    <property type="component" value="Unassembled WGS sequence"/>
</dbReference>
<gene>
    <name evidence="1" type="ORF">L332_12410</name>
</gene>
<evidence type="ECO:0000313" key="2">
    <source>
        <dbReference type="Proteomes" id="UP000016462"/>
    </source>
</evidence>
<sequence length="99" mass="11402">MDVKVNYAMLERLETRVAEIIEEFEQASSRRADLVQAVGRPDGHGELQSRVHDFESQWDDRRKQLREGLDAVLESATKLREGWQTGDKELADGMQSKEQ</sequence>
<reference evidence="1 2" key="1">
    <citation type="journal article" date="2013" name="Genome Announc.">
        <title>First draft genome sequence from a member of the genus agrococcus, isolated from modern microbialites.</title>
        <authorList>
            <person name="White R.A.III."/>
            <person name="Grassa C.J."/>
            <person name="Suttle C.A."/>
        </authorList>
    </citation>
    <scope>NUCLEOTIDE SEQUENCE [LARGE SCALE GENOMIC DNA]</scope>
    <source>
        <strain evidence="1 2">RW1</strain>
    </source>
</reference>
<dbReference type="RefSeq" id="WP_021009608.1">
    <property type="nucleotide sequence ID" value="NZ_ASHR01000007.1"/>
</dbReference>